<gene>
    <name evidence="1" type="ORF">SAMN05661044_05452</name>
</gene>
<dbReference type="EMBL" id="FOAF01000015">
    <property type="protein sequence ID" value="SEM54244.1"/>
    <property type="molecule type" value="Genomic_DNA"/>
</dbReference>
<evidence type="ECO:0000313" key="1">
    <source>
        <dbReference type="EMBL" id="SEM54244.1"/>
    </source>
</evidence>
<evidence type="ECO:0000313" key="2">
    <source>
        <dbReference type="Proteomes" id="UP000199421"/>
    </source>
</evidence>
<keyword evidence="2" id="KW-1185">Reference proteome</keyword>
<protein>
    <submittedName>
        <fullName evidence="1">Uncharacterized protein</fullName>
    </submittedName>
</protein>
<dbReference type="Proteomes" id="UP000199421">
    <property type="component" value="Unassembled WGS sequence"/>
</dbReference>
<organism evidence="1 2">
    <name type="scientific">Olivibacter domesticus</name>
    <name type="common">Pseudosphingobacterium domesticum</name>
    <dbReference type="NCBI Taxonomy" id="407022"/>
    <lineage>
        <taxon>Bacteria</taxon>
        <taxon>Pseudomonadati</taxon>
        <taxon>Bacteroidota</taxon>
        <taxon>Sphingobacteriia</taxon>
        <taxon>Sphingobacteriales</taxon>
        <taxon>Sphingobacteriaceae</taxon>
        <taxon>Olivibacter</taxon>
    </lineage>
</organism>
<sequence>MEYTTLDIKFYSTLSMEDDYLWLKYFQLASIPPKDFWLIIKPFFTNAFQENIQNTKYEDCKIYHPNINTSRYFQLFGSISAAWSWPRTWT</sequence>
<dbReference type="AlphaFoldDB" id="A0A1H7Z8B0"/>
<proteinExistence type="predicted"/>
<reference evidence="2" key="1">
    <citation type="submission" date="2016-10" db="EMBL/GenBank/DDBJ databases">
        <authorList>
            <person name="Varghese N."/>
            <person name="Submissions S."/>
        </authorList>
    </citation>
    <scope>NUCLEOTIDE SEQUENCE [LARGE SCALE GENOMIC DNA]</scope>
    <source>
        <strain evidence="2">DSM 18733</strain>
    </source>
</reference>
<accession>A0A1H7Z8B0</accession>
<name>A0A1H7Z8B0_OLID1</name>